<organism evidence="1 2">
    <name type="scientific">Lichenifustis flavocetrariae</name>
    <dbReference type="NCBI Taxonomy" id="2949735"/>
    <lineage>
        <taxon>Bacteria</taxon>
        <taxon>Pseudomonadati</taxon>
        <taxon>Pseudomonadota</taxon>
        <taxon>Alphaproteobacteria</taxon>
        <taxon>Hyphomicrobiales</taxon>
        <taxon>Lichenihabitantaceae</taxon>
        <taxon>Lichenifustis</taxon>
    </lineage>
</organism>
<gene>
    <name evidence="1" type="ORF">M8523_08030</name>
</gene>
<sequence length="99" mass="11129">MSDLYLTSGFHEIEPLLDAIETRAHPADVCGLVGDGRMKYNRFPDVWSHTRYRDIQEMGGSRRSAPMRPIVVKTLVPTTRLAYRGHVVYLQPLGGGDQS</sequence>
<accession>A0AA42CM22</accession>
<protein>
    <submittedName>
        <fullName evidence="1">Uncharacterized protein</fullName>
    </submittedName>
</protein>
<dbReference type="Proteomes" id="UP001165667">
    <property type="component" value="Unassembled WGS sequence"/>
</dbReference>
<evidence type="ECO:0000313" key="2">
    <source>
        <dbReference type="Proteomes" id="UP001165667"/>
    </source>
</evidence>
<dbReference type="RefSeq" id="WP_282584329.1">
    <property type="nucleotide sequence ID" value="NZ_JAMOIM010000004.1"/>
</dbReference>
<keyword evidence="2" id="KW-1185">Reference proteome</keyword>
<dbReference type="EMBL" id="JAMOIM010000004">
    <property type="protein sequence ID" value="MCW6507967.1"/>
    <property type="molecule type" value="Genomic_DNA"/>
</dbReference>
<evidence type="ECO:0000313" key="1">
    <source>
        <dbReference type="EMBL" id="MCW6507967.1"/>
    </source>
</evidence>
<dbReference type="AlphaFoldDB" id="A0AA42CM22"/>
<comment type="caution">
    <text evidence="1">The sequence shown here is derived from an EMBL/GenBank/DDBJ whole genome shotgun (WGS) entry which is preliminary data.</text>
</comment>
<proteinExistence type="predicted"/>
<name>A0AA42CM22_9HYPH</name>
<reference evidence="1" key="1">
    <citation type="submission" date="2022-05" db="EMBL/GenBank/DDBJ databases">
        <authorList>
            <person name="Pankratov T."/>
        </authorList>
    </citation>
    <scope>NUCLEOTIDE SEQUENCE</scope>
    <source>
        <strain evidence="1">BP6-180914</strain>
    </source>
</reference>